<dbReference type="PROSITE" id="PS51257">
    <property type="entry name" value="PROKAR_LIPOPROTEIN"/>
    <property type="match status" value="1"/>
</dbReference>
<dbReference type="Pfam" id="PF04041">
    <property type="entry name" value="Glyco_hydro_130"/>
    <property type="match status" value="1"/>
</dbReference>
<proteinExistence type="inferred from homology"/>
<dbReference type="SUPFAM" id="SSF75005">
    <property type="entry name" value="Arabinanase/levansucrase/invertase"/>
    <property type="match status" value="1"/>
</dbReference>
<accession>A0A1V9GA42</accession>
<dbReference type="Gene3D" id="2.115.10.20">
    <property type="entry name" value="Glycosyl hydrolase domain, family 43"/>
    <property type="match status" value="1"/>
</dbReference>
<organism evidence="4 5">
    <name type="scientific">Niastella vici</name>
    <dbReference type="NCBI Taxonomy" id="1703345"/>
    <lineage>
        <taxon>Bacteria</taxon>
        <taxon>Pseudomonadati</taxon>
        <taxon>Bacteroidota</taxon>
        <taxon>Chitinophagia</taxon>
        <taxon>Chitinophagales</taxon>
        <taxon>Chitinophagaceae</taxon>
        <taxon>Niastella</taxon>
    </lineage>
</organism>
<evidence type="ECO:0000256" key="1">
    <source>
        <dbReference type="ARBA" id="ARBA00022676"/>
    </source>
</evidence>
<evidence type="ECO:0000313" key="5">
    <source>
        <dbReference type="Proteomes" id="UP000192796"/>
    </source>
</evidence>
<dbReference type="InterPro" id="IPR023296">
    <property type="entry name" value="Glyco_hydro_beta-prop_sf"/>
</dbReference>
<sequence>MKNTIALFNSLAAIVACLLACQQPEAKKQQATTAATDSHWMLLPFVKIDSVNPILQPGHGTFNCPIRKQRVNWEEKDVFNPAAIIKDGKVYLLYRAEDSIGKYAGTSRIGLAQSTDGLHFTRFAQPVLFPAPDEQKKYEWEGGCEDPRVVQDSAGTYIMTYTAYDGQTARLMVASSKNLLQWHKHGPAFAKAFNGKYLNTWSKSGSIVSKYVNGDIIAVKINGKYWMYWGDVNIWAATSDDLINWTPVLYTPGEKPAIPLRHYAKDMPEIKIVFGPRPKKFDSDLVEPGPPAMLTDDGIVLLYNSRNIPAIGDSSLPEGTYAAAQILLNKNDPTQVVQRMDTCFIKPDKPYEVTGQVNRVCFIEGLVKVNNKWLLYYGTADSKIAVCQLSN</sequence>
<dbReference type="PANTHER" id="PTHR34106:SF5">
    <property type="entry name" value="GLYCOSIDASE"/>
    <property type="match status" value="1"/>
</dbReference>
<evidence type="ECO:0000256" key="3">
    <source>
        <dbReference type="ARBA" id="ARBA00024356"/>
    </source>
</evidence>
<dbReference type="Proteomes" id="UP000192796">
    <property type="component" value="Unassembled WGS sequence"/>
</dbReference>
<keyword evidence="2" id="KW-0808">Transferase</keyword>
<gene>
    <name evidence="4" type="ORF">A3860_01095</name>
</gene>
<dbReference type="PIRSF" id="PIRSF016202">
    <property type="entry name" value="PH1107"/>
    <property type="match status" value="1"/>
</dbReference>
<dbReference type="OrthoDB" id="2534034at2"/>
<evidence type="ECO:0000256" key="2">
    <source>
        <dbReference type="ARBA" id="ARBA00022679"/>
    </source>
</evidence>
<keyword evidence="4" id="KW-0378">Hydrolase</keyword>
<protein>
    <submittedName>
        <fullName evidence="4">Glycosidase</fullName>
    </submittedName>
</protein>
<dbReference type="CDD" id="cd18610">
    <property type="entry name" value="GH130_BT3780-like"/>
    <property type="match status" value="1"/>
</dbReference>
<keyword evidence="4" id="KW-0326">Glycosidase</keyword>
<keyword evidence="5" id="KW-1185">Reference proteome</keyword>
<dbReference type="PANTHER" id="PTHR34106">
    <property type="entry name" value="GLYCOSIDASE"/>
    <property type="match status" value="1"/>
</dbReference>
<dbReference type="GO" id="GO:0016798">
    <property type="term" value="F:hydrolase activity, acting on glycosyl bonds"/>
    <property type="evidence" value="ECO:0007669"/>
    <property type="project" value="UniProtKB-KW"/>
</dbReference>
<comment type="caution">
    <text evidence="4">The sequence shown here is derived from an EMBL/GenBank/DDBJ whole genome shotgun (WGS) entry which is preliminary data.</text>
</comment>
<dbReference type="EMBL" id="LVYD01000001">
    <property type="protein sequence ID" value="OQP67447.1"/>
    <property type="molecule type" value="Genomic_DNA"/>
</dbReference>
<name>A0A1V9GA42_9BACT</name>
<comment type="similarity">
    <text evidence="3">Belongs to the glycosyl hydrolase 130 family.</text>
</comment>
<evidence type="ECO:0000313" key="4">
    <source>
        <dbReference type="EMBL" id="OQP67447.1"/>
    </source>
</evidence>
<dbReference type="AlphaFoldDB" id="A0A1V9GA42"/>
<dbReference type="STRING" id="1703345.A3860_01095"/>
<reference evidence="4 5" key="1">
    <citation type="submission" date="2016-03" db="EMBL/GenBank/DDBJ databases">
        <title>Niastella vici sp. nov., isolated from farmland soil.</title>
        <authorList>
            <person name="Chen L."/>
            <person name="Wang D."/>
            <person name="Yang S."/>
            <person name="Wang G."/>
        </authorList>
    </citation>
    <scope>NUCLEOTIDE SEQUENCE [LARGE SCALE GENOMIC DNA]</scope>
    <source>
        <strain evidence="4 5">DJ57</strain>
    </source>
</reference>
<dbReference type="InterPro" id="IPR007184">
    <property type="entry name" value="Mannoside_phosphorylase"/>
</dbReference>
<dbReference type="GO" id="GO:0016757">
    <property type="term" value="F:glycosyltransferase activity"/>
    <property type="evidence" value="ECO:0007669"/>
    <property type="project" value="UniProtKB-KW"/>
</dbReference>
<keyword evidence="1" id="KW-0328">Glycosyltransferase</keyword>